<keyword evidence="10" id="KW-0460">Magnesium</keyword>
<dbReference type="PROSITE" id="PS50158">
    <property type="entry name" value="ZF_CCHC"/>
    <property type="match status" value="1"/>
</dbReference>
<dbReference type="GO" id="GO:0008270">
    <property type="term" value="F:zinc ion binding"/>
    <property type="evidence" value="ECO:0007669"/>
    <property type="project" value="UniProtKB-KW"/>
</dbReference>
<dbReference type="Proteomes" id="UP001152320">
    <property type="component" value="Chromosome 3"/>
</dbReference>
<dbReference type="Gene3D" id="3.30.420.10">
    <property type="entry name" value="Ribonuclease H-like superfamily/Ribonuclease H"/>
    <property type="match status" value="1"/>
</dbReference>
<gene>
    <name evidence="20" type="ORF">HOLleu_07557</name>
</gene>
<evidence type="ECO:0000256" key="4">
    <source>
        <dbReference type="ARBA" id="ARBA00022722"/>
    </source>
</evidence>
<evidence type="ECO:0000256" key="3">
    <source>
        <dbReference type="ARBA" id="ARBA00022670"/>
    </source>
</evidence>
<evidence type="ECO:0000256" key="7">
    <source>
        <dbReference type="ARBA" id="ARBA00022759"/>
    </source>
</evidence>
<dbReference type="SUPFAM" id="SSF57756">
    <property type="entry name" value="Retrovirus zinc finger-like domains"/>
    <property type="match status" value="1"/>
</dbReference>
<organism evidence="20 21">
    <name type="scientific">Holothuria leucospilota</name>
    <name type="common">Black long sea cucumber</name>
    <name type="synonym">Mertensiothuria leucospilota</name>
    <dbReference type="NCBI Taxonomy" id="206669"/>
    <lineage>
        <taxon>Eukaryota</taxon>
        <taxon>Metazoa</taxon>
        <taxon>Echinodermata</taxon>
        <taxon>Eleutherozoa</taxon>
        <taxon>Echinozoa</taxon>
        <taxon>Holothuroidea</taxon>
        <taxon>Aspidochirotacea</taxon>
        <taxon>Aspidochirotida</taxon>
        <taxon>Holothuriidae</taxon>
        <taxon>Holothuria</taxon>
    </lineage>
</organism>
<dbReference type="OrthoDB" id="6373930at2759"/>
<dbReference type="Pfam" id="PF22936">
    <property type="entry name" value="Pol_BBD"/>
    <property type="match status" value="1"/>
</dbReference>
<keyword evidence="6" id="KW-0547">Nucleotide-binding</keyword>
<keyword evidence="12" id="KW-0695">RNA-directed DNA polymerase</keyword>
<keyword evidence="11" id="KW-0229">DNA integration</keyword>
<feature type="region of interest" description="Disordered" evidence="17">
    <location>
        <begin position="63"/>
        <end position="99"/>
    </location>
</feature>
<evidence type="ECO:0000256" key="6">
    <source>
        <dbReference type="ARBA" id="ARBA00022741"/>
    </source>
</evidence>
<dbReference type="PANTHER" id="PTHR42648">
    <property type="entry name" value="TRANSPOSASE, PUTATIVE-RELATED"/>
    <property type="match status" value="1"/>
</dbReference>
<sequence length="459" mass="51965">MKTASSPDTRPKFNQNGNVRGTNEFKCFKCGKQGHYARNCNVRIKPDSNSSSIGNRWCSTCRSSTHNDSNCRRKNKARKDKISQVADNPDEESTFSFKASESRDIPVNVDPRSVLLVDCGATSHIVTDESKFESFDESFRPENHFVELADGSRSNRIALKRGDANVRIMDADGRCVIAKLENALYIPTFPQNLFSVQAATAKGSTVIFHPKYAEIIHKDGVRFSIEKYGRLYYLHMYENSKPLSDSVNYACDLKSWHEILGHCNYDDVLSLESVVNGMKVTNVNDKVSDCNTCFLGKMTQGRNREPDARSDIPLGLVHTDLAGPIEPVSKEGFKYAMAFTDDFSGAVFVYFLKSKRDVISATEKFLADSAPFGNVKRIRSDNGTEFTSYEFEKLLRKNKIRHETSAPYSPHQNGTAERNWRTLFEMGRCLLLQSELGKDMWPYAVLAATYIRNRCFNRR</sequence>
<evidence type="ECO:0000256" key="2">
    <source>
        <dbReference type="ARBA" id="ARBA00022612"/>
    </source>
</evidence>
<evidence type="ECO:0000256" key="10">
    <source>
        <dbReference type="ARBA" id="ARBA00022842"/>
    </source>
</evidence>
<keyword evidence="16" id="KW-0862">Zinc</keyword>
<evidence type="ECO:0000256" key="9">
    <source>
        <dbReference type="ARBA" id="ARBA00022840"/>
    </source>
</evidence>
<dbReference type="InterPro" id="IPR012337">
    <property type="entry name" value="RNaseH-like_sf"/>
</dbReference>
<protein>
    <submittedName>
        <fullName evidence="20">Copia protein</fullName>
    </submittedName>
</protein>
<dbReference type="Pfam" id="PF00098">
    <property type="entry name" value="zf-CCHC"/>
    <property type="match status" value="1"/>
</dbReference>
<keyword evidence="7" id="KW-0255">Endonuclease</keyword>
<keyword evidence="21" id="KW-1185">Reference proteome</keyword>
<keyword evidence="14" id="KW-0917">Virion maturation</keyword>
<evidence type="ECO:0000256" key="5">
    <source>
        <dbReference type="ARBA" id="ARBA00022723"/>
    </source>
</evidence>
<dbReference type="InterPro" id="IPR039537">
    <property type="entry name" value="Retrotran_Ty1/copia-like"/>
</dbReference>
<keyword evidence="13" id="KW-0808">Transferase</keyword>
<evidence type="ECO:0000259" key="18">
    <source>
        <dbReference type="PROSITE" id="PS50158"/>
    </source>
</evidence>
<dbReference type="EMBL" id="JAIZAY010000003">
    <property type="protein sequence ID" value="KAJ8044729.1"/>
    <property type="molecule type" value="Genomic_DNA"/>
</dbReference>
<evidence type="ECO:0000256" key="13">
    <source>
        <dbReference type="ARBA" id="ARBA00022932"/>
    </source>
</evidence>
<accession>A0A9Q1HFP9</accession>
<evidence type="ECO:0000256" key="1">
    <source>
        <dbReference type="ARBA" id="ARBA00002180"/>
    </source>
</evidence>
<keyword evidence="5" id="KW-0479">Metal-binding</keyword>
<feature type="domain" description="Integrase catalytic" evidence="19">
    <location>
        <begin position="309"/>
        <end position="459"/>
    </location>
</feature>
<comment type="caution">
    <text evidence="20">The sequence shown here is derived from an EMBL/GenBank/DDBJ whole genome shotgun (WGS) entry which is preliminary data.</text>
</comment>
<dbReference type="InterPro" id="IPR001878">
    <property type="entry name" value="Znf_CCHC"/>
</dbReference>
<dbReference type="GO" id="GO:0003964">
    <property type="term" value="F:RNA-directed DNA polymerase activity"/>
    <property type="evidence" value="ECO:0007669"/>
    <property type="project" value="UniProtKB-KW"/>
</dbReference>
<evidence type="ECO:0000256" key="15">
    <source>
        <dbReference type="ARBA" id="ARBA00023172"/>
    </source>
</evidence>
<evidence type="ECO:0000259" key="19">
    <source>
        <dbReference type="PROSITE" id="PS50994"/>
    </source>
</evidence>
<evidence type="ECO:0000256" key="16">
    <source>
        <dbReference type="PROSITE-ProRule" id="PRU00047"/>
    </source>
</evidence>
<evidence type="ECO:0000256" key="17">
    <source>
        <dbReference type="SAM" id="MobiDB-lite"/>
    </source>
</evidence>
<keyword evidence="16" id="KW-0863">Zinc-finger</keyword>
<evidence type="ECO:0000313" key="20">
    <source>
        <dbReference type="EMBL" id="KAJ8044729.1"/>
    </source>
</evidence>
<reference evidence="20" key="1">
    <citation type="submission" date="2021-10" db="EMBL/GenBank/DDBJ databases">
        <title>Tropical sea cucumber genome reveals ecological adaptation and Cuvierian tubules defense mechanism.</title>
        <authorList>
            <person name="Chen T."/>
        </authorList>
    </citation>
    <scope>NUCLEOTIDE SEQUENCE</scope>
    <source>
        <strain evidence="20">Nanhai2018</strain>
        <tissue evidence="20">Muscle</tissue>
    </source>
</reference>
<dbReference type="GO" id="GO:0005524">
    <property type="term" value="F:ATP binding"/>
    <property type="evidence" value="ECO:0007669"/>
    <property type="project" value="UniProtKB-KW"/>
</dbReference>
<keyword evidence="13" id="KW-0548">Nucleotidyltransferase</keyword>
<dbReference type="GO" id="GO:0004519">
    <property type="term" value="F:endonuclease activity"/>
    <property type="evidence" value="ECO:0007669"/>
    <property type="project" value="UniProtKB-KW"/>
</dbReference>
<keyword evidence="9" id="KW-0067">ATP-binding</keyword>
<keyword evidence="15" id="KW-0233">DNA recombination</keyword>
<feature type="domain" description="CCHC-type" evidence="18">
    <location>
        <begin position="26"/>
        <end position="40"/>
    </location>
</feature>
<comment type="function">
    <text evidence="1">The aspartyl protease (PR) mediates the proteolytic cleavages of the Gag and Gag-Pol polyproteins after assembly of the VLP.</text>
</comment>
<dbReference type="GO" id="GO:0008233">
    <property type="term" value="F:peptidase activity"/>
    <property type="evidence" value="ECO:0007669"/>
    <property type="project" value="UniProtKB-KW"/>
</dbReference>
<dbReference type="Gene3D" id="4.10.60.10">
    <property type="entry name" value="Zinc finger, CCHC-type"/>
    <property type="match status" value="1"/>
</dbReference>
<dbReference type="PANTHER" id="PTHR42648:SF11">
    <property type="entry name" value="TRANSPOSON TY4-P GAG-POL POLYPROTEIN"/>
    <property type="match status" value="1"/>
</dbReference>
<evidence type="ECO:0000256" key="11">
    <source>
        <dbReference type="ARBA" id="ARBA00022908"/>
    </source>
</evidence>
<dbReference type="GO" id="GO:0006508">
    <property type="term" value="P:proteolysis"/>
    <property type="evidence" value="ECO:0007669"/>
    <property type="project" value="UniProtKB-KW"/>
</dbReference>
<dbReference type="SMART" id="SM00343">
    <property type="entry name" value="ZnF_C2HC"/>
    <property type="match status" value="2"/>
</dbReference>
<dbReference type="InterPro" id="IPR036397">
    <property type="entry name" value="RNaseH_sf"/>
</dbReference>
<dbReference type="GO" id="GO:0003676">
    <property type="term" value="F:nucleic acid binding"/>
    <property type="evidence" value="ECO:0007669"/>
    <property type="project" value="InterPro"/>
</dbReference>
<evidence type="ECO:0000256" key="12">
    <source>
        <dbReference type="ARBA" id="ARBA00022918"/>
    </source>
</evidence>
<dbReference type="GO" id="GO:0015074">
    <property type="term" value="P:DNA integration"/>
    <property type="evidence" value="ECO:0007669"/>
    <property type="project" value="UniProtKB-KW"/>
</dbReference>
<evidence type="ECO:0000256" key="14">
    <source>
        <dbReference type="ARBA" id="ARBA00023113"/>
    </source>
</evidence>
<keyword evidence="3" id="KW-0645">Protease</keyword>
<keyword evidence="13" id="KW-0239">DNA-directed DNA polymerase</keyword>
<evidence type="ECO:0000313" key="21">
    <source>
        <dbReference type="Proteomes" id="UP001152320"/>
    </source>
</evidence>
<dbReference type="GO" id="GO:0006310">
    <property type="term" value="P:DNA recombination"/>
    <property type="evidence" value="ECO:0007669"/>
    <property type="project" value="UniProtKB-KW"/>
</dbReference>
<dbReference type="InterPro" id="IPR001584">
    <property type="entry name" value="Integrase_cat-core"/>
</dbReference>
<dbReference type="GO" id="GO:0003887">
    <property type="term" value="F:DNA-directed DNA polymerase activity"/>
    <property type="evidence" value="ECO:0007669"/>
    <property type="project" value="UniProtKB-KW"/>
</dbReference>
<keyword evidence="2" id="KW-1188">Viral release from host cell</keyword>
<proteinExistence type="predicted"/>
<dbReference type="PROSITE" id="PS50994">
    <property type="entry name" value="INTEGRASE"/>
    <property type="match status" value="1"/>
</dbReference>
<dbReference type="InterPro" id="IPR036875">
    <property type="entry name" value="Znf_CCHC_sf"/>
</dbReference>
<evidence type="ECO:0000256" key="8">
    <source>
        <dbReference type="ARBA" id="ARBA00022801"/>
    </source>
</evidence>
<dbReference type="Pfam" id="PF00665">
    <property type="entry name" value="rve"/>
    <property type="match status" value="1"/>
</dbReference>
<keyword evidence="4" id="KW-0540">Nuclease</keyword>
<keyword evidence="8" id="KW-0378">Hydrolase</keyword>
<dbReference type="AlphaFoldDB" id="A0A9Q1HFP9"/>
<dbReference type="SUPFAM" id="SSF53098">
    <property type="entry name" value="Ribonuclease H-like"/>
    <property type="match status" value="1"/>
</dbReference>
<name>A0A9Q1HFP9_HOLLE</name>
<dbReference type="InterPro" id="IPR054722">
    <property type="entry name" value="PolX-like_BBD"/>
</dbReference>